<dbReference type="PROSITE" id="PS50025">
    <property type="entry name" value="LAM_G_DOMAIN"/>
    <property type="match status" value="1"/>
</dbReference>
<evidence type="ECO:0000313" key="2">
    <source>
        <dbReference type="EMBL" id="MDR7306966.1"/>
    </source>
</evidence>
<proteinExistence type="predicted"/>
<organism evidence="2 3">
    <name type="scientific">Rhodoferax saidenbachensis</name>
    <dbReference type="NCBI Taxonomy" id="1484693"/>
    <lineage>
        <taxon>Bacteria</taxon>
        <taxon>Pseudomonadati</taxon>
        <taxon>Pseudomonadota</taxon>
        <taxon>Betaproteobacteria</taxon>
        <taxon>Burkholderiales</taxon>
        <taxon>Comamonadaceae</taxon>
        <taxon>Rhodoferax</taxon>
    </lineage>
</organism>
<evidence type="ECO:0000313" key="3">
    <source>
        <dbReference type="Proteomes" id="UP001268089"/>
    </source>
</evidence>
<sequence>MHVRTKEKGIQADTIFMRWLVILGVLLVLLTSGEAQAATYAYRSDTFAYDTPSGAATSLTWHASGAAPGCTSYPNGDDDWADVAFPSGFTFTFGGVNYSSVRVYSNGILAFGTDVSGFHREYTPRALPINAAGPALAGCVNAVPTKLMIGYWVDIIAGSASGITNAAVKSELLTDGLGQKRFVITWDNVALYGDASTRYSFQIALYASLSGVNGNFRYQYTTGSTTGVGAAVGVQLSTTDYTQFAYNQNFIDTAVGTAILWYPANQLAAKSAEYRFDEGLWLGTAGEVKDTSGSSQHATKVGLSSNIAGGKLCRGGSFTGNTLNLTVDAVATPIVPANRGSVSFWFKSTTAWNSADAMLFDATTVAARPFFLMKRSNGALRFAVTDSGGTVRTAETTTGYTYGANTWHHIAVSWSFTPGTNQTVQQIILDGVLVNTSGTTPFRTTSTGAIATPSTLYIGDNRTSGITPSTGTPNGANGTIDEVYIYAIDINATQAAADMALTRPLCTTLDHFHIVHTGEQVSCGGAVANITVEAHDASHGLISLAGTTMQMSTSTGHGNWSGVSTINPVVNSGSGNGSYTFSGESSIVLGLSNSTVESLNINLNSGGVTESSGAASSCVAQDYTLGSTCDANLNFVQAGYLFDVPNHVSEVSQSVTVKAVKKSDNSAACVSAYANTSRNLTFTCAYTNPTTGTLPVRVGGKALNTSNSTVTACDATGQAVNLSFNASGVATTTVQYADVGRVTLAAQDTTAGITMTGSDVFVAAPASFAFSAITAAPIRAGVNFSATVSAKNSAGATTPNFGKETAAESVVLAFAKVSPTGTGAVNGAFTGSVGAFNSGSSTSNALNWTEVGTIDITAALTSGSYLASGLTATGTTGPGGNVGRFVPDHFDTVVTQGCAAGAYSYSAQPFAVQVVARNRAGATTANYDGSANTNPNFSKAVTFSDANALPGGALAPTAVAANTFVAGASAAAPAFTFATRTTAPGAIRLRALDADNVSSATGNDGTAATALEGVTTIRSGRARLSNALGSDRLDLPMTFRAEYWVSAASGWVLNSQDSCTNATLAFAPVAGAPNIVGNTCVIEPGNNSGAGCAAAPTVANRRYLETGVVGTDSNGVAGFAGNFNLWLRAPGAGNVGSIDVTANIPAWLQFNWTGAVGNPVGRATFGVYRSPLIYRRENY</sequence>
<dbReference type="CDD" id="cd00110">
    <property type="entry name" value="LamG"/>
    <property type="match status" value="1"/>
</dbReference>
<dbReference type="EMBL" id="JAVDXO010000004">
    <property type="protein sequence ID" value="MDR7306966.1"/>
    <property type="molecule type" value="Genomic_DNA"/>
</dbReference>
<dbReference type="Pfam" id="PF02210">
    <property type="entry name" value="Laminin_G_2"/>
    <property type="match status" value="1"/>
</dbReference>
<accession>A0ABU1ZN39</accession>
<reference evidence="2 3" key="1">
    <citation type="submission" date="2023-07" db="EMBL/GenBank/DDBJ databases">
        <title>Sorghum-associated microbial communities from plants grown in Nebraska, USA.</title>
        <authorList>
            <person name="Schachtman D."/>
        </authorList>
    </citation>
    <scope>NUCLEOTIDE SEQUENCE [LARGE SCALE GENOMIC DNA]</scope>
    <source>
        <strain evidence="2 3">BE308</strain>
    </source>
</reference>
<dbReference type="InterPro" id="IPR001791">
    <property type="entry name" value="Laminin_G"/>
</dbReference>
<name>A0ABU1ZN39_9BURK</name>
<gene>
    <name evidence="2" type="ORF">J2X15_002252</name>
</gene>
<dbReference type="Pfam" id="PF20419">
    <property type="entry name" value="DUF6701"/>
    <property type="match status" value="1"/>
</dbReference>
<dbReference type="Proteomes" id="UP001268089">
    <property type="component" value="Unassembled WGS sequence"/>
</dbReference>
<dbReference type="InterPro" id="IPR046524">
    <property type="entry name" value="DUF6701"/>
</dbReference>
<dbReference type="SUPFAM" id="SSF49899">
    <property type="entry name" value="Concanavalin A-like lectins/glucanases"/>
    <property type="match status" value="1"/>
</dbReference>
<keyword evidence="3" id="KW-1185">Reference proteome</keyword>
<protein>
    <submittedName>
        <fullName evidence="2">MSHA biogenesis protein MshQ</fullName>
    </submittedName>
</protein>
<dbReference type="Gene3D" id="2.60.120.200">
    <property type="match status" value="1"/>
</dbReference>
<feature type="domain" description="Laminin G" evidence="1">
    <location>
        <begin position="314"/>
        <end position="506"/>
    </location>
</feature>
<dbReference type="InterPro" id="IPR013320">
    <property type="entry name" value="ConA-like_dom_sf"/>
</dbReference>
<evidence type="ECO:0000259" key="1">
    <source>
        <dbReference type="PROSITE" id="PS50025"/>
    </source>
</evidence>
<comment type="caution">
    <text evidence="2">The sequence shown here is derived from an EMBL/GenBank/DDBJ whole genome shotgun (WGS) entry which is preliminary data.</text>
</comment>